<reference evidence="1" key="1">
    <citation type="journal article" date="2020" name="mSystems">
        <title>Genome- and Community-Level Interaction Insights into Carbon Utilization and Element Cycling Functions of Hydrothermarchaeota in Hydrothermal Sediment.</title>
        <authorList>
            <person name="Zhou Z."/>
            <person name="Liu Y."/>
            <person name="Xu W."/>
            <person name="Pan J."/>
            <person name="Luo Z.H."/>
            <person name="Li M."/>
        </authorList>
    </citation>
    <scope>NUCLEOTIDE SEQUENCE [LARGE SCALE GENOMIC DNA]</scope>
    <source>
        <strain evidence="1">HyVt-345</strain>
    </source>
</reference>
<dbReference type="Proteomes" id="UP000886191">
    <property type="component" value="Unassembled WGS sequence"/>
</dbReference>
<protein>
    <recommendedName>
        <fullName evidence="2">ROS/MUCR transcriptional regulator protein</fullName>
    </recommendedName>
</protein>
<sequence>MTYNTPNYNTKNQPICKICEVAYDRLLLHVNKRHGLNAKEYKAKFGFNPRKGIQSVELQRAMRKAALANYDKVIMQNLIIGGISSRFKEGNIETDKARVRETSRERMTLKWAREKQLKKKSIEQLAAELARKLKNLR</sequence>
<evidence type="ECO:0008006" key="2">
    <source>
        <dbReference type="Google" id="ProtNLM"/>
    </source>
</evidence>
<dbReference type="InterPro" id="IPR041920">
    <property type="entry name" value="ROS/MUCR_sf"/>
</dbReference>
<name>A0A831VVM0_9FLAO</name>
<proteinExistence type="predicted"/>
<dbReference type="EMBL" id="DRGL01000040">
    <property type="protein sequence ID" value="HEA21544.1"/>
    <property type="molecule type" value="Genomic_DNA"/>
</dbReference>
<gene>
    <name evidence="1" type="ORF">ENH87_11555</name>
</gene>
<dbReference type="AlphaFoldDB" id="A0A831VVM0"/>
<evidence type="ECO:0000313" key="1">
    <source>
        <dbReference type="EMBL" id="HEA21544.1"/>
    </source>
</evidence>
<comment type="caution">
    <text evidence="1">The sequence shown here is derived from an EMBL/GenBank/DDBJ whole genome shotgun (WGS) entry which is preliminary data.</text>
</comment>
<dbReference type="Gene3D" id="1.10.10.1550">
    <property type="entry name" value="ROS/MUCR transcriptional regulator protein"/>
    <property type="match status" value="1"/>
</dbReference>
<accession>A0A831VVM0</accession>
<organism evidence="1">
    <name type="scientific">Pricia antarctica</name>
    <dbReference type="NCBI Taxonomy" id="641691"/>
    <lineage>
        <taxon>Bacteria</taxon>
        <taxon>Pseudomonadati</taxon>
        <taxon>Bacteroidota</taxon>
        <taxon>Flavobacteriia</taxon>
        <taxon>Flavobacteriales</taxon>
        <taxon>Flavobacteriaceae</taxon>
        <taxon>Pricia</taxon>
    </lineage>
</organism>